<name>A0A0H2R4B3_9AGAM</name>
<feature type="domain" description="Helicase ATP-binding" evidence="7">
    <location>
        <begin position="65"/>
        <end position="254"/>
    </location>
</feature>
<dbReference type="GO" id="GO:0043138">
    <property type="term" value="F:3'-5' DNA helicase activity"/>
    <property type="evidence" value="ECO:0007669"/>
    <property type="project" value="UniProtKB-EC"/>
</dbReference>
<dbReference type="InterPro" id="IPR027417">
    <property type="entry name" value="P-loop_NTPase"/>
</dbReference>
<dbReference type="EMBL" id="KQ086593">
    <property type="protein sequence ID" value="KLO04323.1"/>
    <property type="molecule type" value="Genomic_DNA"/>
</dbReference>
<comment type="catalytic activity">
    <reaction evidence="4">
        <text>Couples ATP hydrolysis with the unwinding of duplex DNA by translocating in the 3'-5' direction.</text>
        <dbReference type="EC" id="5.6.2.4"/>
    </reaction>
</comment>
<dbReference type="GO" id="GO:0003676">
    <property type="term" value="F:nucleic acid binding"/>
    <property type="evidence" value="ECO:0007669"/>
    <property type="project" value="InterPro"/>
</dbReference>
<feature type="region of interest" description="Disordered" evidence="6">
    <location>
        <begin position="629"/>
        <end position="677"/>
    </location>
</feature>
<dbReference type="PANTHER" id="PTHR13710:SF154">
    <property type="entry name" value="RECQ HELICASE, PUTATIVE (AFU_ORTHOLOGUE AFUA_6G14720)-RELATED"/>
    <property type="match status" value="1"/>
</dbReference>
<dbReference type="InterPro" id="IPR011545">
    <property type="entry name" value="DEAD/DEAH_box_helicase_dom"/>
</dbReference>
<dbReference type="PROSITE" id="PS51192">
    <property type="entry name" value="HELICASE_ATP_BIND_1"/>
    <property type="match status" value="1"/>
</dbReference>
<sequence>MDSESPLCSEIALSPLAHKNLKDIHLELAAKLSTEDQRLALELFYLLDRASNGERSPRIFQLEAAISIIRGNDTIVRAGTGSGKTLVMILVLLYCKNEAAVTIVPLKLLQTTFVDEFGKYGIRAIAINADTPLDPDVFQDILGGKYQNFFIAPEQCTKNDRGIKTSQAPRFSFLLNIPAFRGRIRKVFIDEVHFCVTAGLSRGGTEGAFRPAYACLDGFRVRLPVGVPFGLFSATLPLRIKEKLNDLLLLKPNTTIFELPTYRPNFTYAVIPMDGSLSTFKNLDFLVPPVPLDRLPFHKFLVWIENSKATEKIARYLTKRLPEDARDSKPFVHIHSGMSHEYKQKALLELCKVDGSKRGVIATGSMSNGINILDFDLIVFYGTAELMVDFEQKSGRGGRDGRQCLILTIAEDWLYQTRPTKDERDKADPKATGTAAKRLRTADEMFDYTMLSSCRPKFIADSNDDNSRECTFSYVFYTLLTCLLALNPLGICCDGHDDFNLNAALKLAPHVLPPIPDKPKKKRNAYRKTEDRGELEDLLKTWRKNAWTSSPTAKRWDEQLILTDEDLIKLAMAKIGRIQQASDVVELLEESPSWALYWADRILRVILNYNANAGRFLRRKYARKRAAREAAGELPYESEEDDSDSDNCSYDGSDSENDLENSTIEPPWVQDLDDTPVPMDIDIPASRPEESVFKVDAMITAKESIIAGNSYSIQAHRQSQRKHPRTENQNQPLFTREPLLLKKEQISSQSTINPLRDKTNAGSSSATLSGNSITTQDVIMAFVRILYPNIRLYTDYMRIDS</sequence>
<feature type="domain" description="Helicase C-terminal" evidence="8">
    <location>
        <begin position="282"/>
        <end position="440"/>
    </location>
</feature>
<evidence type="ECO:0000256" key="5">
    <source>
        <dbReference type="ARBA" id="ARBA00034808"/>
    </source>
</evidence>
<feature type="compositionally biased region" description="Polar residues" evidence="6">
    <location>
        <begin position="760"/>
        <end position="770"/>
    </location>
</feature>
<dbReference type="Proteomes" id="UP000053477">
    <property type="component" value="Unassembled WGS sequence"/>
</dbReference>
<dbReference type="SMART" id="SM00487">
    <property type="entry name" value="DEXDc"/>
    <property type="match status" value="1"/>
</dbReference>
<dbReference type="InParanoid" id="A0A0H2R4B3"/>
<evidence type="ECO:0000256" key="6">
    <source>
        <dbReference type="SAM" id="MobiDB-lite"/>
    </source>
</evidence>
<evidence type="ECO:0000259" key="7">
    <source>
        <dbReference type="PROSITE" id="PS51192"/>
    </source>
</evidence>
<dbReference type="Pfam" id="PF00271">
    <property type="entry name" value="Helicase_C"/>
    <property type="match status" value="1"/>
</dbReference>
<evidence type="ECO:0000313" key="9">
    <source>
        <dbReference type="EMBL" id="KLO04323.1"/>
    </source>
</evidence>
<dbReference type="SUPFAM" id="SSF52540">
    <property type="entry name" value="P-loop containing nucleoside triphosphate hydrolases"/>
    <property type="match status" value="1"/>
</dbReference>
<feature type="compositionally biased region" description="Acidic residues" evidence="6">
    <location>
        <begin position="636"/>
        <end position="645"/>
    </location>
</feature>
<evidence type="ECO:0000256" key="3">
    <source>
        <dbReference type="ARBA" id="ARBA00022840"/>
    </source>
</evidence>
<dbReference type="GO" id="GO:0000724">
    <property type="term" value="P:double-strand break repair via homologous recombination"/>
    <property type="evidence" value="ECO:0007669"/>
    <property type="project" value="TreeGrafter"/>
</dbReference>
<protein>
    <recommendedName>
        <fullName evidence="5">DNA 3'-5' helicase</fullName>
        <ecNumber evidence="5">5.6.2.4</ecNumber>
    </recommendedName>
</protein>
<gene>
    <name evidence="9" type="ORF">SCHPADRAFT_840770</name>
</gene>
<dbReference type="GO" id="GO:0005694">
    <property type="term" value="C:chromosome"/>
    <property type="evidence" value="ECO:0007669"/>
    <property type="project" value="TreeGrafter"/>
</dbReference>
<dbReference type="GO" id="GO:0005737">
    <property type="term" value="C:cytoplasm"/>
    <property type="evidence" value="ECO:0007669"/>
    <property type="project" value="TreeGrafter"/>
</dbReference>
<evidence type="ECO:0000259" key="8">
    <source>
        <dbReference type="PROSITE" id="PS51194"/>
    </source>
</evidence>
<dbReference type="PANTHER" id="PTHR13710">
    <property type="entry name" value="DNA HELICASE RECQ FAMILY MEMBER"/>
    <property type="match status" value="1"/>
</dbReference>
<proteinExistence type="inferred from homology"/>
<comment type="similarity">
    <text evidence="1">Belongs to the helicase family. RecQ subfamily.</text>
</comment>
<dbReference type="GO" id="GO:0016787">
    <property type="term" value="F:hydrolase activity"/>
    <property type="evidence" value="ECO:0007669"/>
    <property type="project" value="UniProtKB-KW"/>
</dbReference>
<keyword evidence="2" id="KW-0547">Nucleotide-binding</keyword>
<dbReference type="AlphaFoldDB" id="A0A0H2R4B3"/>
<dbReference type="Gene3D" id="3.40.50.300">
    <property type="entry name" value="P-loop containing nucleotide triphosphate hydrolases"/>
    <property type="match status" value="2"/>
</dbReference>
<evidence type="ECO:0000256" key="2">
    <source>
        <dbReference type="ARBA" id="ARBA00022741"/>
    </source>
</evidence>
<keyword evidence="9" id="KW-0378">Hydrolase</keyword>
<accession>A0A0H2R4B3</accession>
<keyword evidence="10" id="KW-1185">Reference proteome</keyword>
<organism evidence="9 10">
    <name type="scientific">Schizopora paradoxa</name>
    <dbReference type="NCBI Taxonomy" id="27342"/>
    <lineage>
        <taxon>Eukaryota</taxon>
        <taxon>Fungi</taxon>
        <taxon>Dikarya</taxon>
        <taxon>Basidiomycota</taxon>
        <taxon>Agaricomycotina</taxon>
        <taxon>Agaricomycetes</taxon>
        <taxon>Hymenochaetales</taxon>
        <taxon>Schizoporaceae</taxon>
        <taxon>Schizopora</taxon>
    </lineage>
</organism>
<dbReference type="GO" id="GO:0009378">
    <property type="term" value="F:four-way junction helicase activity"/>
    <property type="evidence" value="ECO:0007669"/>
    <property type="project" value="TreeGrafter"/>
</dbReference>
<reference evidence="9 10" key="1">
    <citation type="submission" date="2015-04" db="EMBL/GenBank/DDBJ databases">
        <title>Complete genome sequence of Schizopora paradoxa KUC8140, a cosmopolitan wood degrader in East Asia.</title>
        <authorList>
            <consortium name="DOE Joint Genome Institute"/>
            <person name="Min B."/>
            <person name="Park H."/>
            <person name="Jang Y."/>
            <person name="Kim J.-J."/>
            <person name="Kim K.H."/>
            <person name="Pangilinan J."/>
            <person name="Lipzen A."/>
            <person name="Riley R."/>
            <person name="Grigoriev I.V."/>
            <person name="Spatafora J.W."/>
            <person name="Choi I.-G."/>
        </authorList>
    </citation>
    <scope>NUCLEOTIDE SEQUENCE [LARGE SCALE GENOMIC DNA]</scope>
    <source>
        <strain evidence="9 10">KUC8140</strain>
    </source>
</reference>
<dbReference type="PROSITE" id="PS51194">
    <property type="entry name" value="HELICASE_CTER"/>
    <property type="match status" value="1"/>
</dbReference>
<dbReference type="Pfam" id="PF00270">
    <property type="entry name" value="DEAD"/>
    <property type="match status" value="1"/>
</dbReference>
<dbReference type="GO" id="GO:0005524">
    <property type="term" value="F:ATP binding"/>
    <property type="evidence" value="ECO:0007669"/>
    <property type="project" value="UniProtKB-KW"/>
</dbReference>
<feature type="region of interest" description="Disordered" evidence="6">
    <location>
        <begin position="713"/>
        <end position="770"/>
    </location>
</feature>
<dbReference type="STRING" id="27342.A0A0H2R4B3"/>
<dbReference type="OrthoDB" id="5952536at2759"/>
<evidence type="ECO:0000256" key="1">
    <source>
        <dbReference type="ARBA" id="ARBA00005446"/>
    </source>
</evidence>
<dbReference type="InterPro" id="IPR001650">
    <property type="entry name" value="Helicase_C-like"/>
</dbReference>
<dbReference type="SMART" id="SM00490">
    <property type="entry name" value="HELICc"/>
    <property type="match status" value="1"/>
</dbReference>
<evidence type="ECO:0000256" key="4">
    <source>
        <dbReference type="ARBA" id="ARBA00034617"/>
    </source>
</evidence>
<keyword evidence="3" id="KW-0067">ATP-binding</keyword>
<evidence type="ECO:0000313" key="10">
    <source>
        <dbReference type="Proteomes" id="UP000053477"/>
    </source>
</evidence>
<dbReference type="EC" id="5.6.2.4" evidence="5"/>
<dbReference type="InterPro" id="IPR014001">
    <property type="entry name" value="Helicase_ATP-bd"/>
</dbReference>